<evidence type="ECO:0000256" key="1">
    <source>
        <dbReference type="ARBA" id="ARBA00004141"/>
    </source>
</evidence>
<feature type="transmembrane region" description="Helical" evidence="6">
    <location>
        <begin position="288"/>
        <end position="307"/>
    </location>
</feature>
<feature type="transmembrane region" description="Helical" evidence="6">
    <location>
        <begin position="255"/>
        <end position="276"/>
    </location>
</feature>
<comment type="subcellular location">
    <subcellularLocation>
        <location evidence="1">Membrane</location>
        <topology evidence="1">Multi-pass membrane protein</topology>
    </subcellularLocation>
</comment>
<evidence type="ECO:0000256" key="6">
    <source>
        <dbReference type="SAM" id="Phobius"/>
    </source>
</evidence>
<dbReference type="AlphaFoldDB" id="C4V0T4"/>
<feature type="chain" id="PRO_5038826567" evidence="7">
    <location>
        <begin position="23"/>
        <end position="398"/>
    </location>
</feature>
<dbReference type="GO" id="GO:0033573">
    <property type="term" value="C:high-affinity iron permease complex"/>
    <property type="evidence" value="ECO:0007669"/>
    <property type="project" value="InterPro"/>
</dbReference>
<comment type="similarity">
    <text evidence="2">Belongs to the oxidase-dependent Fe transporter (OFeT) (TC 9.A.10.1) family.</text>
</comment>
<keyword evidence="7" id="KW-0732">Signal</keyword>
<sequence>MRKLFAFITALFLLLPAASTNAAQTWQQIHDHIATEMDGVYAIYQSGDAEGAKDAVNNIYYGIYEKDGLESAVRSSISSKSANLTEYQFYTLKKVIRSGAPQSEVEAEGAKLLDMVQTEVTQLETAGAQSGGWGMFLQAFLILLREGVEAILVLVGIIAYLGRAGHEKELSTVYNWAIAGIICSFISAYLFAEVLDSTTTTGASREMIEGFTALFAVLVLLGTSAWMGGKSNAKAWKNYIDSQVKITLSTGKSRALGFAAFLAVYREGAEVILFYQALFNNAVGDTDMIWAGFVAACAALALIFFLIQRGALRIPIGPFFKVTSAFMFVLAVTFLGGGLKELQESDTISTTIIEAIPIPSIDLLGLYPTYETIVPQILLVLAAIAMVSYKKRSAAAEA</sequence>
<comment type="caution">
    <text evidence="8">The sequence shown here is derived from an EMBL/GenBank/DDBJ whole genome shotgun (WGS) entry which is preliminary data.</text>
</comment>
<keyword evidence="3 6" id="KW-0812">Transmembrane</keyword>
<evidence type="ECO:0000256" key="4">
    <source>
        <dbReference type="ARBA" id="ARBA00022989"/>
    </source>
</evidence>
<dbReference type="RefSeq" id="WP_006691436.1">
    <property type="nucleotide sequence ID" value="NZ_GG694010.1"/>
</dbReference>
<keyword evidence="5 6" id="KW-0472">Membrane</keyword>
<dbReference type="GO" id="GO:0015093">
    <property type="term" value="F:ferrous iron transmembrane transporter activity"/>
    <property type="evidence" value="ECO:0007669"/>
    <property type="project" value="TreeGrafter"/>
</dbReference>
<dbReference type="PANTHER" id="PTHR31632">
    <property type="entry name" value="IRON TRANSPORTER FTH1"/>
    <property type="match status" value="1"/>
</dbReference>
<dbReference type="PANTHER" id="PTHR31632:SF2">
    <property type="entry name" value="PLASMA MEMBRANE IRON PERMEASE"/>
    <property type="match status" value="1"/>
</dbReference>
<dbReference type="HOGENOM" id="CLU_023979_2_0_9"/>
<keyword evidence="4 6" id="KW-1133">Transmembrane helix</keyword>
<evidence type="ECO:0000313" key="9">
    <source>
        <dbReference type="Proteomes" id="UP000005309"/>
    </source>
</evidence>
<dbReference type="OrthoDB" id="8215804at2"/>
<dbReference type="EMBL" id="ACLA01000002">
    <property type="protein sequence ID" value="EEQ49613.1"/>
    <property type="molecule type" value="Genomic_DNA"/>
</dbReference>
<feature type="transmembrane region" description="Helical" evidence="6">
    <location>
        <begin position="211"/>
        <end position="229"/>
    </location>
</feature>
<evidence type="ECO:0000256" key="3">
    <source>
        <dbReference type="ARBA" id="ARBA00022692"/>
    </source>
</evidence>
<evidence type="ECO:0000313" key="8">
    <source>
        <dbReference type="EMBL" id="EEQ49613.1"/>
    </source>
</evidence>
<organism evidence="8 9">
    <name type="scientific">Selenomonas flueggei ATCC 43531</name>
    <dbReference type="NCBI Taxonomy" id="638302"/>
    <lineage>
        <taxon>Bacteria</taxon>
        <taxon>Bacillati</taxon>
        <taxon>Bacillota</taxon>
        <taxon>Negativicutes</taxon>
        <taxon>Selenomonadales</taxon>
        <taxon>Selenomonadaceae</taxon>
        <taxon>Selenomonas</taxon>
    </lineage>
</organism>
<evidence type="ECO:0000256" key="5">
    <source>
        <dbReference type="ARBA" id="ARBA00023136"/>
    </source>
</evidence>
<accession>C4V0T4</accession>
<proteinExistence type="inferred from homology"/>
<protein>
    <submittedName>
        <fullName evidence="8">Iron permease FTR1 family</fullName>
    </submittedName>
</protein>
<evidence type="ECO:0000256" key="2">
    <source>
        <dbReference type="ARBA" id="ARBA00008333"/>
    </source>
</evidence>
<feature type="transmembrane region" description="Helical" evidence="6">
    <location>
        <begin position="173"/>
        <end position="191"/>
    </location>
</feature>
<dbReference type="InterPro" id="IPR004923">
    <property type="entry name" value="FTR1/Fip1/EfeU"/>
</dbReference>
<dbReference type="Pfam" id="PF03239">
    <property type="entry name" value="FTR1"/>
    <property type="match status" value="1"/>
</dbReference>
<dbReference type="Proteomes" id="UP000005309">
    <property type="component" value="Unassembled WGS sequence"/>
</dbReference>
<dbReference type="eggNOG" id="COG0672">
    <property type="taxonomic scope" value="Bacteria"/>
</dbReference>
<keyword evidence="9" id="KW-1185">Reference proteome</keyword>
<name>C4V0T4_9FIRM</name>
<feature type="transmembrane region" description="Helical" evidence="6">
    <location>
        <begin position="373"/>
        <end position="389"/>
    </location>
</feature>
<feature type="transmembrane region" description="Helical" evidence="6">
    <location>
        <begin position="319"/>
        <end position="339"/>
    </location>
</feature>
<dbReference type="STRING" id="638302.HMPREF0908_0195"/>
<feature type="signal peptide" evidence="7">
    <location>
        <begin position="1"/>
        <end position="22"/>
    </location>
</feature>
<feature type="transmembrane region" description="Helical" evidence="6">
    <location>
        <begin position="135"/>
        <end position="161"/>
    </location>
</feature>
<gene>
    <name evidence="8" type="ORF">HMPREF0908_0195</name>
</gene>
<evidence type="ECO:0000256" key="7">
    <source>
        <dbReference type="SAM" id="SignalP"/>
    </source>
</evidence>
<reference evidence="8 9" key="1">
    <citation type="submission" date="2009-04" db="EMBL/GenBank/DDBJ databases">
        <authorList>
            <person name="Qin X."/>
            <person name="Bachman B."/>
            <person name="Battles P."/>
            <person name="Bell A."/>
            <person name="Bess C."/>
            <person name="Bickham C."/>
            <person name="Chaboub L."/>
            <person name="Chen D."/>
            <person name="Coyle M."/>
            <person name="Deiros D.R."/>
            <person name="Dinh H."/>
            <person name="Forbes L."/>
            <person name="Fowler G."/>
            <person name="Francisco L."/>
            <person name="Fu Q."/>
            <person name="Gubbala S."/>
            <person name="Hale W."/>
            <person name="Han Y."/>
            <person name="Hemphill L."/>
            <person name="Highlander S.K."/>
            <person name="Hirani K."/>
            <person name="Hogues M."/>
            <person name="Jackson L."/>
            <person name="Jakkamsetti A."/>
            <person name="Javaid M."/>
            <person name="Jiang H."/>
            <person name="Korchina V."/>
            <person name="Kovar C."/>
            <person name="Lara F."/>
            <person name="Lee S."/>
            <person name="Mata R."/>
            <person name="Mathew T."/>
            <person name="Moen C."/>
            <person name="Morales K."/>
            <person name="Munidasa M."/>
            <person name="Nazareth L."/>
            <person name="Ngo R."/>
            <person name="Nguyen L."/>
            <person name="Okwuonu G."/>
            <person name="Ongeri F."/>
            <person name="Patil S."/>
            <person name="Petrosino J."/>
            <person name="Pham C."/>
            <person name="Pham P."/>
            <person name="Pu L.-L."/>
            <person name="Puazo M."/>
            <person name="Raj R."/>
            <person name="Reid J."/>
            <person name="Rouhana J."/>
            <person name="Saada N."/>
            <person name="Shang Y."/>
            <person name="Simmons D."/>
            <person name="Thornton R."/>
            <person name="Warren J."/>
            <person name="Weissenberger G."/>
            <person name="Zhang J."/>
            <person name="Zhang L."/>
            <person name="Zhou C."/>
            <person name="Zhu D."/>
            <person name="Muzny D."/>
            <person name="Worley K."/>
            <person name="Gibbs R."/>
        </authorList>
    </citation>
    <scope>NUCLEOTIDE SEQUENCE [LARGE SCALE GENOMIC DNA]</scope>
    <source>
        <strain evidence="8 9">ATCC 43531</strain>
    </source>
</reference>